<dbReference type="EMBL" id="KN835378">
    <property type="protein sequence ID" value="KIK38709.1"/>
    <property type="molecule type" value="Genomic_DNA"/>
</dbReference>
<dbReference type="InParanoid" id="A0A0D0AKP4"/>
<dbReference type="HOGENOM" id="CLU_2279334_0_0_1"/>
<evidence type="ECO:0000313" key="3">
    <source>
        <dbReference type="Proteomes" id="UP000054485"/>
    </source>
</evidence>
<accession>A0A0D0AKP4</accession>
<feature type="region of interest" description="Disordered" evidence="1">
    <location>
        <begin position="73"/>
        <end position="94"/>
    </location>
</feature>
<reference evidence="2 3" key="1">
    <citation type="submission" date="2014-04" db="EMBL/GenBank/DDBJ databases">
        <authorList>
            <consortium name="DOE Joint Genome Institute"/>
            <person name="Kuo A."/>
            <person name="Ruytinx J."/>
            <person name="Rineau F."/>
            <person name="Colpaert J."/>
            <person name="Kohler A."/>
            <person name="Nagy L.G."/>
            <person name="Floudas D."/>
            <person name="Copeland A."/>
            <person name="Barry K.W."/>
            <person name="Cichocki N."/>
            <person name="Veneault-Fourrey C."/>
            <person name="LaButti K."/>
            <person name="Lindquist E.A."/>
            <person name="Lipzen A."/>
            <person name="Lundell T."/>
            <person name="Morin E."/>
            <person name="Murat C."/>
            <person name="Sun H."/>
            <person name="Tunlid A."/>
            <person name="Henrissat B."/>
            <person name="Grigoriev I.V."/>
            <person name="Hibbett D.S."/>
            <person name="Martin F."/>
            <person name="Nordberg H.P."/>
            <person name="Cantor M.N."/>
            <person name="Hua S.X."/>
        </authorList>
    </citation>
    <scope>NUCLEOTIDE SEQUENCE [LARGE SCALE GENOMIC DNA]</scope>
    <source>
        <strain evidence="2 3">UH-Slu-Lm8-n1</strain>
    </source>
</reference>
<evidence type="ECO:0000256" key="1">
    <source>
        <dbReference type="SAM" id="MobiDB-lite"/>
    </source>
</evidence>
<feature type="compositionally biased region" description="Basic and acidic residues" evidence="1">
    <location>
        <begin position="73"/>
        <end position="91"/>
    </location>
</feature>
<gene>
    <name evidence="2" type="ORF">CY34DRAFT_375144</name>
</gene>
<reference evidence="3" key="2">
    <citation type="submission" date="2015-01" db="EMBL/GenBank/DDBJ databases">
        <title>Evolutionary Origins and Diversification of the Mycorrhizal Mutualists.</title>
        <authorList>
            <consortium name="DOE Joint Genome Institute"/>
            <consortium name="Mycorrhizal Genomics Consortium"/>
            <person name="Kohler A."/>
            <person name="Kuo A."/>
            <person name="Nagy L.G."/>
            <person name="Floudas D."/>
            <person name="Copeland A."/>
            <person name="Barry K.W."/>
            <person name="Cichocki N."/>
            <person name="Veneault-Fourrey C."/>
            <person name="LaButti K."/>
            <person name="Lindquist E.A."/>
            <person name="Lipzen A."/>
            <person name="Lundell T."/>
            <person name="Morin E."/>
            <person name="Murat C."/>
            <person name="Riley R."/>
            <person name="Ohm R."/>
            <person name="Sun H."/>
            <person name="Tunlid A."/>
            <person name="Henrissat B."/>
            <person name="Grigoriev I.V."/>
            <person name="Hibbett D.S."/>
            <person name="Martin F."/>
        </authorList>
    </citation>
    <scope>NUCLEOTIDE SEQUENCE [LARGE SCALE GENOMIC DNA]</scope>
    <source>
        <strain evidence="3">UH-Slu-Lm8-n1</strain>
    </source>
</reference>
<organism evidence="2 3">
    <name type="scientific">Suillus luteus UH-Slu-Lm8-n1</name>
    <dbReference type="NCBI Taxonomy" id="930992"/>
    <lineage>
        <taxon>Eukaryota</taxon>
        <taxon>Fungi</taxon>
        <taxon>Dikarya</taxon>
        <taxon>Basidiomycota</taxon>
        <taxon>Agaricomycotina</taxon>
        <taxon>Agaricomycetes</taxon>
        <taxon>Agaricomycetidae</taxon>
        <taxon>Boletales</taxon>
        <taxon>Suillineae</taxon>
        <taxon>Suillaceae</taxon>
        <taxon>Suillus</taxon>
    </lineage>
</organism>
<sequence>MASFQVLPVGWHDERWFVKVQGYSCLRLKKDFLAARGRVNAYGCRSDAAACGGIESEVQNKIFRLQMRASDKSHEQHVIKPRDLCTPRPDRSNTSCCCQLAQ</sequence>
<protein>
    <submittedName>
        <fullName evidence="2">Uncharacterized protein</fullName>
    </submittedName>
</protein>
<dbReference type="Proteomes" id="UP000054485">
    <property type="component" value="Unassembled WGS sequence"/>
</dbReference>
<name>A0A0D0AKP4_9AGAM</name>
<evidence type="ECO:0000313" key="2">
    <source>
        <dbReference type="EMBL" id="KIK38709.1"/>
    </source>
</evidence>
<dbReference type="AlphaFoldDB" id="A0A0D0AKP4"/>
<keyword evidence="3" id="KW-1185">Reference proteome</keyword>
<proteinExistence type="predicted"/>